<gene>
    <name evidence="2" type="ORF">SAMN02910314_01978</name>
</gene>
<feature type="transmembrane region" description="Helical" evidence="1">
    <location>
        <begin position="55"/>
        <end position="79"/>
    </location>
</feature>
<feature type="transmembrane region" description="Helical" evidence="1">
    <location>
        <begin position="9"/>
        <end position="35"/>
    </location>
</feature>
<dbReference type="AlphaFoldDB" id="A0A172RYE0"/>
<keyword evidence="3" id="KW-1185">Reference proteome</keyword>
<feature type="transmembrane region" description="Helical" evidence="1">
    <location>
        <begin position="119"/>
        <end position="138"/>
    </location>
</feature>
<evidence type="ECO:0000313" key="2">
    <source>
        <dbReference type="EMBL" id="SEP03255.1"/>
    </source>
</evidence>
<keyword evidence="1" id="KW-1133">Transmembrane helix</keyword>
<evidence type="ECO:0000256" key="1">
    <source>
        <dbReference type="SAM" id="Phobius"/>
    </source>
</evidence>
<organism evidence="2 3">
    <name type="scientific">Denitrobacterium detoxificans</name>
    <dbReference type="NCBI Taxonomy" id="79604"/>
    <lineage>
        <taxon>Bacteria</taxon>
        <taxon>Bacillati</taxon>
        <taxon>Actinomycetota</taxon>
        <taxon>Coriobacteriia</taxon>
        <taxon>Eggerthellales</taxon>
        <taxon>Eggerthellaceae</taxon>
        <taxon>Denitrobacterium</taxon>
    </lineage>
</organism>
<dbReference type="RefSeq" id="WP_066662563.1">
    <property type="nucleotide sequence ID" value="NZ_CP011402.1"/>
</dbReference>
<dbReference type="KEGG" id="ddt:AAY81_05880"/>
<evidence type="ECO:0000313" key="3">
    <source>
        <dbReference type="Proteomes" id="UP000182975"/>
    </source>
</evidence>
<feature type="transmembrane region" description="Helical" evidence="1">
    <location>
        <begin position="91"/>
        <end position="113"/>
    </location>
</feature>
<accession>A0A172RYE0</accession>
<protein>
    <submittedName>
        <fullName evidence="2">Uncharacterized protein</fullName>
    </submittedName>
</protein>
<reference evidence="3" key="1">
    <citation type="submission" date="2016-10" db="EMBL/GenBank/DDBJ databases">
        <authorList>
            <person name="Varghese N."/>
        </authorList>
    </citation>
    <scope>NUCLEOTIDE SEQUENCE [LARGE SCALE GENOMIC DNA]</scope>
    <source>
        <strain evidence="3">DSM 21843</strain>
    </source>
</reference>
<name>A0A172RYE0_9ACTN</name>
<dbReference type="EMBL" id="FOEC01000023">
    <property type="protein sequence ID" value="SEP03255.1"/>
    <property type="molecule type" value="Genomic_DNA"/>
</dbReference>
<proteinExistence type="predicted"/>
<keyword evidence="1" id="KW-0812">Transmembrane</keyword>
<dbReference type="Proteomes" id="UP000182975">
    <property type="component" value="Unassembled WGS sequence"/>
</dbReference>
<sequence>MERSGSQKVLLVLSIIEIIGAALSLITGILFFVGAGAVLSDASVVAGTGATQGQAAGIFVILSCILIVEGIWSLLCGIFGVRAANDNQKIMIVWVFCLIGVIMAIIGIIAAIVNGQFGSQVWSLVCSLAVSGIMFFIANNIKKEAGK</sequence>
<keyword evidence="1" id="KW-0472">Membrane</keyword>